<dbReference type="eggNOG" id="COG2205">
    <property type="taxonomic scope" value="Bacteria"/>
</dbReference>
<reference evidence="2 3" key="1">
    <citation type="submission" date="2013-12" db="EMBL/GenBank/DDBJ databases">
        <title>NBRP : Genome information of microbial organism related human and environment.</title>
        <authorList>
            <person name="Hattori M."/>
            <person name="Oshima K."/>
            <person name="Inaba H."/>
            <person name="Suda W."/>
            <person name="Sakamoto M."/>
            <person name="Iino T."/>
            <person name="Kitahara M."/>
            <person name="Oshida Y."/>
            <person name="Iida T."/>
            <person name="Kudo T."/>
            <person name="Itoh T."/>
            <person name="Ahmed I."/>
            <person name="Ohkuma M."/>
        </authorList>
    </citation>
    <scope>NUCLEOTIDE SEQUENCE [LARGE SCALE GENOMIC DNA]</scope>
    <source>
        <strain evidence="2 3">JCM 21738</strain>
    </source>
</reference>
<name>W4RM19_9BACI</name>
<comment type="caution">
    <text evidence="2">The sequence shown here is derived from an EMBL/GenBank/DDBJ whole genome shotgun (WGS) entry which is preliminary data.</text>
</comment>
<evidence type="ECO:0000313" key="3">
    <source>
        <dbReference type="Proteomes" id="UP000018949"/>
    </source>
</evidence>
<feature type="transmembrane region" description="Helical" evidence="1">
    <location>
        <begin position="319"/>
        <end position="345"/>
    </location>
</feature>
<dbReference type="Pfam" id="PF13687">
    <property type="entry name" value="DUF4153"/>
    <property type="match status" value="1"/>
</dbReference>
<sequence>MKMEFKLKKGDWIFFLVCIALGILAERSFLNGIIGLSYPIFITCFYGVFFWRYRSFSFTNKKLGLLLIASIWLLSLCFFLNSNMILYLLNILVIPVMVLIQVVLVTYPIQNQWHRWPFVQKVFLTVGAAIAYVLRFIMYAPKLAVRGLEERKSAKIRKVLIGVAISFPLLFVIVNLLVSADQQFGNLLGTIPRWLLGLKIEEEVLRTIAITIYTLVIFGLLQVLRTKQPLPPEPQAQNEKMAWDSVISLTVLILLNIVYLLFVVVQFQYFFSESLKEGYTYAEFARRGFFELLFVTLLNLLIISTIVTYVEKSAKFLTLVIRGLLSLLVFFSAVMLYSAFIRLFMYEEAYGFTFARVLAHSFMIFLLLILSYSLIRIWMDRLSLVRFYILSAIIFYTLVNTIQLDRFVVERNLERYSEIGKIDIYYLNSLSYEGVKGLVELYEINPDHPGLSDLLLQRKQDLQYSEESWNSINMSRRSAEKALRDLELK</sequence>
<dbReference type="AlphaFoldDB" id="W4RM19"/>
<proteinExistence type="predicted"/>
<dbReference type="Proteomes" id="UP000018949">
    <property type="component" value="Unassembled WGS sequence"/>
</dbReference>
<feature type="transmembrane region" description="Helical" evidence="1">
    <location>
        <begin position="36"/>
        <end position="53"/>
    </location>
</feature>
<dbReference type="InterPro" id="IPR025291">
    <property type="entry name" value="DUF4153"/>
</dbReference>
<keyword evidence="1" id="KW-1133">Transmembrane helix</keyword>
<protein>
    <submittedName>
        <fullName evidence="2">Uncharacterized protein</fullName>
    </submittedName>
</protein>
<feature type="transmembrane region" description="Helical" evidence="1">
    <location>
        <begin position="118"/>
        <end position="138"/>
    </location>
</feature>
<evidence type="ECO:0000256" key="1">
    <source>
        <dbReference type="SAM" id="Phobius"/>
    </source>
</evidence>
<evidence type="ECO:0000313" key="2">
    <source>
        <dbReference type="EMBL" id="GAE45187.1"/>
    </source>
</evidence>
<feature type="transmembrane region" description="Helical" evidence="1">
    <location>
        <begin position="204"/>
        <end position="224"/>
    </location>
</feature>
<feature type="transmembrane region" description="Helical" evidence="1">
    <location>
        <begin position="245"/>
        <end position="269"/>
    </location>
</feature>
<feature type="transmembrane region" description="Helical" evidence="1">
    <location>
        <begin position="357"/>
        <end position="375"/>
    </location>
</feature>
<feature type="transmembrane region" description="Helical" evidence="1">
    <location>
        <begin position="159"/>
        <end position="178"/>
    </location>
</feature>
<feature type="transmembrane region" description="Helical" evidence="1">
    <location>
        <begin position="289"/>
        <end position="310"/>
    </location>
</feature>
<keyword evidence="1" id="KW-0812">Transmembrane</keyword>
<dbReference type="EMBL" id="BAUW01000018">
    <property type="protein sequence ID" value="GAE45187.1"/>
    <property type="molecule type" value="Genomic_DNA"/>
</dbReference>
<organism evidence="2 3">
    <name type="scientific">Mesobacillus boroniphilus JCM 21738</name>
    <dbReference type="NCBI Taxonomy" id="1294265"/>
    <lineage>
        <taxon>Bacteria</taxon>
        <taxon>Bacillati</taxon>
        <taxon>Bacillota</taxon>
        <taxon>Bacilli</taxon>
        <taxon>Bacillales</taxon>
        <taxon>Bacillaceae</taxon>
        <taxon>Mesobacillus</taxon>
    </lineage>
</organism>
<accession>W4RM19</accession>
<keyword evidence="3" id="KW-1185">Reference proteome</keyword>
<gene>
    <name evidence="2" type="ORF">JCM21738_1963</name>
</gene>
<keyword evidence="1" id="KW-0472">Membrane</keyword>
<feature type="transmembrane region" description="Helical" evidence="1">
    <location>
        <begin position="387"/>
        <end position="404"/>
    </location>
</feature>
<feature type="transmembrane region" description="Helical" evidence="1">
    <location>
        <begin position="65"/>
        <end position="98"/>
    </location>
</feature>